<dbReference type="InterPro" id="IPR019888">
    <property type="entry name" value="Tscrpt_reg_AsnC-like"/>
</dbReference>
<dbReference type="SMART" id="SM00344">
    <property type="entry name" value="HTH_ASNC"/>
    <property type="match status" value="1"/>
</dbReference>
<dbReference type="GO" id="GO:0043200">
    <property type="term" value="P:response to amino acid"/>
    <property type="evidence" value="ECO:0007669"/>
    <property type="project" value="TreeGrafter"/>
</dbReference>
<dbReference type="InterPro" id="IPR000485">
    <property type="entry name" value="AsnC-type_HTH_dom"/>
</dbReference>
<evidence type="ECO:0000256" key="1">
    <source>
        <dbReference type="ARBA" id="ARBA00023015"/>
    </source>
</evidence>
<dbReference type="InterPro" id="IPR019887">
    <property type="entry name" value="Tscrpt_reg_AsnC/Lrp_C"/>
</dbReference>
<dbReference type="InterPro" id="IPR036388">
    <property type="entry name" value="WH-like_DNA-bd_sf"/>
</dbReference>
<dbReference type="RefSeq" id="WP_084540577.1">
    <property type="nucleotide sequence ID" value="NZ_FQXS01000009.1"/>
</dbReference>
<keyword evidence="1" id="KW-0805">Transcription regulation</keyword>
<feature type="domain" description="HTH asnC-type" evidence="4">
    <location>
        <begin position="4"/>
        <end position="67"/>
    </location>
</feature>
<dbReference type="GO" id="GO:0043565">
    <property type="term" value="F:sequence-specific DNA binding"/>
    <property type="evidence" value="ECO:0007669"/>
    <property type="project" value="InterPro"/>
</dbReference>
<evidence type="ECO:0000313" key="6">
    <source>
        <dbReference type="Proteomes" id="UP000184139"/>
    </source>
</evidence>
<dbReference type="SUPFAM" id="SSF46785">
    <property type="entry name" value="Winged helix' DNA-binding domain"/>
    <property type="match status" value="1"/>
</dbReference>
<dbReference type="Gene3D" id="3.30.70.920">
    <property type="match status" value="1"/>
</dbReference>
<keyword evidence="6" id="KW-1185">Reference proteome</keyword>
<dbReference type="EMBL" id="FQXS01000009">
    <property type="protein sequence ID" value="SHH79063.1"/>
    <property type="molecule type" value="Genomic_DNA"/>
</dbReference>
<keyword evidence="2" id="KW-0238">DNA-binding</keyword>
<reference evidence="5 6" key="1">
    <citation type="submission" date="2016-11" db="EMBL/GenBank/DDBJ databases">
        <authorList>
            <person name="Jaros S."/>
            <person name="Januszkiewicz K."/>
            <person name="Wedrychowicz H."/>
        </authorList>
    </citation>
    <scope>NUCLEOTIDE SEQUENCE [LARGE SCALE GENOMIC DNA]</scope>
    <source>
        <strain evidence="5 6">DSM 9705</strain>
    </source>
</reference>
<dbReference type="GO" id="GO:0005829">
    <property type="term" value="C:cytosol"/>
    <property type="evidence" value="ECO:0007669"/>
    <property type="project" value="TreeGrafter"/>
</dbReference>
<dbReference type="OrthoDB" id="9800326at2"/>
<dbReference type="InterPro" id="IPR011008">
    <property type="entry name" value="Dimeric_a/b-barrel"/>
</dbReference>
<dbReference type="PROSITE" id="PS50956">
    <property type="entry name" value="HTH_ASNC_2"/>
    <property type="match status" value="1"/>
</dbReference>
<dbReference type="PANTHER" id="PTHR30154:SF34">
    <property type="entry name" value="TRANSCRIPTIONAL REGULATOR AZLB"/>
    <property type="match status" value="1"/>
</dbReference>
<dbReference type="Pfam" id="PF13412">
    <property type="entry name" value="HTH_24"/>
    <property type="match status" value="1"/>
</dbReference>
<dbReference type="Pfam" id="PF01037">
    <property type="entry name" value="AsnC_trans_reg"/>
    <property type="match status" value="1"/>
</dbReference>
<dbReference type="AlphaFoldDB" id="A0A1M5VVU4"/>
<dbReference type="PANTHER" id="PTHR30154">
    <property type="entry name" value="LEUCINE-RESPONSIVE REGULATORY PROTEIN"/>
    <property type="match status" value="1"/>
</dbReference>
<name>A0A1M5VVU4_9BACT</name>
<dbReference type="Gene3D" id="1.10.10.10">
    <property type="entry name" value="Winged helix-like DNA-binding domain superfamily/Winged helix DNA-binding domain"/>
    <property type="match status" value="1"/>
</dbReference>
<evidence type="ECO:0000313" key="5">
    <source>
        <dbReference type="EMBL" id="SHH79063.1"/>
    </source>
</evidence>
<evidence type="ECO:0000256" key="3">
    <source>
        <dbReference type="ARBA" id="ARBA00023163"/>
    </source>
</evidence>
<dbReference type="SUPFAM" id="SSF54909">
    <property type="entry name" value="Dimeric alpha+beta barrel"/>
    <property type="match status" value="1"/>
</dbReference>
<evidence type="ECO:0000256" key="2">
    <source>
        <dbReference type="ARBA" id="ARBA00023125"/>
    </source>
</evidence>
<keyword evidence="3" id="KW-0804">Transcription</keyword>
<accession>A0A1M5VVU4</accession>
<dbReference type="Proteomes" id="UP000184139">
    <property type="component" value="Unassembled WGS sequence"/>
</dbReference>
<protein>
    <submittedName>
        <fullName evidence="5">Transcriptional regulator, AsnC family</fullName>
    </submittedName>
</protein>
<sequence length="157" mass="17561">MQTIDQTNIEILKILQEKARIPNVEVSRLINLAPSAVLERIRKMENQGIIDGYEVRLNAEQFNCALISFVQLFLSAQADLSAIETALGRLEQVQEVHRISGDDCYLIKVRCSDMAALDRMLRESILTIAGIRSTRTLPVLATSKETARIPISSHEQG</sequence>
<dbReference type="STRING" id="1121409.SAMN02745124_01940"/>
<dbReference type="InterPro" id="IPR036390">
    <property type="entry name" value="WH_DNA-bd_sf"/>
</dbReference>
<gene>
    <name evidence="5" type="ORF">SAMN02745124_01940</name>
</gene>
<organism evidence="5 6">
    <name type="scientific">Desulfofustis glycolicus DSM 9705</name>
    <dbReference type="NCBI Taxonomy" id="1121409"/>
    <lineage>
        <taxon>Bacteria</taxon>
        <taxon>Pseudomonadati</taxon>
        <taxon>Thermodesulfobacteriota</taxon>
        <taxon>Desulfobulbia</taxon>
        <taxon>Desulfobulbales</taxon>
        <taxon>Desulfocapsaceae</taxon>
        <taxon>Desulfofustis</taxon>
    </lineage>
</organism>
<proteinExistence type="predicted"/>
<dbReference type="PRINTS" id="PR00033">
    <property type="entry name" value="HTHASNC"/>
</dbReference>
<evidence type="ECO:0000259" key="4">
    <source>
        <dbReference type="PROSITE" id="PS50956"/>
    </source>
</evidence>